<dbReference type="AlphaFoldDB" id="A0A8B7BFA4"/>
<dbReference type="Proteomes" id="UP000228380">
    <property type="component" value="Chromosome 8"/>
</dbReference>
<evidence type="ECO:0000313" key="1">
    <source>
        <dbReference type="Proteomes" id="UP000228380"/>
    </source>
</evidence>
<dbReference type="RefSeq" id="XP_008775394.2">
    <property type="nucleotide sequence ID" value="XM_008777172.4"/>
</dbReference>
<sequence length="176" mass="18579">MADPPPPLPDGIADDVSDKIFSVPAYGGGDAAVAGMLFHLTAGDGTASVFPLGLSPRPEVPAKALCRERIVERTRVLQELVPGSHKVLSMSRLRVAGAVAQGKVGEGGGRKPVWDKWSNNGMEALVMKLMEDVGAAMQFLQSKALCIIPISIATTIYQSQHQNEIPAAKPEPNTPS</sequence>
<dbReference type="GeneID" id="103695763"/>
<reference evidence="1" key="1">
    <citation type="journal article" date="2019" name="Nat. Commun.">
        <title>Genome-wide association mapping of date palm fruit traits.</title>
        <authorList>
            <person name="Hazzouri K.M."/>
            <person name="Gros-Balthazard M."/>
            <person name="Flowers J.M."/>
            <person name="Copetti D."/>
            <person name="Lemansour A."/>
            <person name="Lebrun M."/>
            <person name="Masmoudi K."/>
            <person name="Ferrand S."/>
            <person name="Dhar M.I."/>
            <person name="Fresquez Z.A."/>
            <person name="Rosas U."/>
            <person name="Zhang J."/>
            <person name="Talag J."/>
            <person name="Lee S."/>
            <person name="Kudrna D."/>
            <person name="Powell R.F."/>
            <person name="Leitch I.J."/>
            <person name="Krueger R.R."/>
            <person name="Wing R.A."/>
            <person name="Amiri K.M.A."/>
            <person name="Purugganan M.D."/>
        </authorList>
    </citation>
    <scope>NUCLEOTIDE SEQUENCE [LARGE SCALE GENOMIC DNA]</scope>
    <source>
        <strain evidence="1">cv. Khalas</strain>
    </source>
</reference>
<evidence type="ECO:0000313" key="2">
    <source>
        <dbReference type="RefSeq" id="XP_008775394.2"/>
    </source>
</evidence>
<reference evidence="2" key="2">
    <citation type="submission" date="2025-08" db="UniProtKB">
        <authorList>
            <consortium name="RefSeq"/>
        </authorList>
    </citation>
    <scope>IDENTIFICATION</scope>
    <source>
        <tissue evidence="2">Young leaves</tissue>
    </source>
</reference>
<name>A0A8B7BFA4_PHODC</name>
<accession>A0A8B7BFA4</accession>
<keyword evidence="1" id="KW-1185">Reference proteome</keyword>
<proteinExistence type="predicted"/>
<organism evidence="1 2">
    <name type="scientific">Phoenix dactylifera</name>
    <name type="common">Date palm</name>
    <dbReference type="NCBI Taxonomy" id="42345"/>
    <lineage>
        <taxon>Eukaryota</taxon>
        <taxon>Viridiplantae</taxon>
        <taxon>Streptophyta</taxon>
        <taxon>Embryophyta</taxon>
        <taxon>Tracheophyta</taxon>
        <taxon>Spermatophyta</taxon>
        <taxon>Magnoliopsida</taxon>
        <taxon>Liliopsida</taxon>
        <taxon>Arecaceae</taxon>
        <taxon>Coryphoideae</taxon>
        <taxon>Phoeniceae</taxon>
        <taxon>Phoenix</taxon>
    </lineage>
</organism>
<gene>
    <name evidence="2" type="primary">LOC103695763</name>
</gene>
<protein>
    <submittedName>
        <fullName evidence="2">Transcription factor UNE12-like isoform X2</fullName>
    </submittedName>
</protein>